<evidence type="ECO:0000313" key="2">
    <source>
        <dbReference type="Proteomes" id="UP000325763"/>
    </source>
</evidence>
<protein>
    <submittedName>
        <fullName evidence="1">Uncharacterized protein</fullName>
    </submittedName>
</protein>
<evidence type="ECO:0000313" key="1">
    <source>
        <dbReference type="EMBL" id="QEV39074.1"/>
    </source>
</evidence>
<gene>
    <name evidence="1" type="ORF">CP978_11320</name>
</gene>
<dbReference type="KEGG" id="snq:CP978_11320"/>
<dbReference type="Proteomes" id="UP000325763">
    <property type="component" value="Chromosome"/>
</dbReference>
<proteinExistence type="predicted"/>
<dbReference type="EMBL" id="CP023747">
    <property type="protein sequence ID" value="QEV39074.1"/>
    <property type="molecule type" value="Genomic_DNA"/>
</dbReference>
<name>A0A5P2VZL5_9ACTN</name>
<reference evidence="1 2" key="1">
    <citation type="submission" date="2017-09" db="EMBL/GenBank/DDBJ databases">
        <title>Streptomyces genome completion.</title>
        <authorList>
            <person name="Lee N."/>
            <person name="Cho B.-K."/>
        </authorList>
    </citation>
    <scope>NUCLEOTIDE SEQUENCE [LARGE SCALE GENOMIC DNA]</scope>
    <source>
        <strain evidence="1 2">ATCC 14899</strain>
    </source>
</reference>
<organism evidence="1 2">
    <name type="scientific">Streptomyces nodosus</name>
    <dbReference type="NCBI Taxonomy" id="40318"/>
    <lineage>
        <taxon>Bacteria</taxon>
        <taxon>Bacillati</taxon>
        <taxon>Actinomycetota</taxon>
        <taxon>Actinomycetes</taxon>
        <taxon>Kitasatosporales</taxon>
        <taxon>Streptomycetaceae</taxon>
        <taxon>Streptomyces</taxon>
    </lineage>
</organism>
<accession>A0A5P2VZL5</accession>
<sequence>MPPEIASTPTLDTRALALLPLPDRLTAEQARGAACVWCGSPLTTEAAVPLGDRPSPAGVRQFPRACRPCTGPRAYSALLDHAPGCEECCASAPGCTIGHTLNRLIRQGRR</sequence>
<dbReference type="AlphaFoldDB" id="A0A5P2VZL5"/>